<dbReference type="Pfam" id="PF02518">
    <property type="entry name" value="HATPase_c"/>
    <property type="match status" value="1"/>
</dbReference>
<dbReference type="HOGENOM" id="CLU_320752_0_0_12"/>
<dbReference type="EMBL" id="CP006939">
    <property type="protein sequence ID" value="AHC14851.1"/>
    <property type="molecule type" value="Genomic_DNA"/>
</dbReference>
<dbReference type="PANTHER" id="PTHR43711:SF1">
    <property type="entry name" value="HISTIDINE KINASE 1"/>
    <property type="match status" value="1"/>
</dbReference>
<dbReference type="SUPFAM" id="SSF55874">
    <property type="entry name" value="ATPase domain of HSP90 chaperone/DNA topoisomerase II/histidine kinase"/>
    <property type="match status" value="1"/>
</dbReference>
<evidence type="ECO:0000256" key="2">
    <source>
        <dbReference type="ARBA" id="ARBA00012438"/>
    </source>
</evidence>
<sequence length="904" mass="102678">MDNTQKEPLIIIVDSNQYPDTRIREALGEAGYSKQLVVHDVPSLEALFDKTSWDCPHCIFINIHADMLYDPFHPLRDLRIQFLMPAVVFGDDEGDWRHSAYFGGNLFTRLKPPYGKEDLQEIITRLQEGSPQDYSNPLSSNWLYAAINSVKDGVLIMDDEHRIIMGNIAAERLLKYNMKELHGEVLDSVLQLENIHDAEQRYRDSFLIEWGELIQKDGARVPVELHQKKLFDRYSRVPGYLVIIHNEFSKAQYAESLREAHQQQAFHSKARSEFISNMSHELRTPLNSILGMADLALELAKDSEQQEFLSILHRSTRNLSRLINTILDYSQLEARSLTLEYERFHLSRLLENTLRVHIDQAQGKNLRVYLDIQPGLRSVYRGDKARIAQIISNLFSNAVKFTSRGYILLKVYEREAPEATTLNDIRQPVELFFEVHDSGIGIDQNDQQKIFEPFYQVSSNSTRSYGGTGLGLALSMQLAQRMGGTVQIRSTPGQGSVFTTSVLVNREESGLLYLSPRSSSPSGMLSPVAGIGEIVSSRLNIVSEDLRWIQTIVQWLEFVGLKHRVINTLDEFRSIPRSSRLNEHFLYDGSLSWVSTLNRELEERSERPEGLQLVSRFRNSYGALEWKNTPLPLDWIFEPVQISELLSVLLNHGHSAGLQNAPGEMAAQAPSAYIIVSQTRNRHHFPGYVDALKSQIEHNGSRVQLTSSIEGLSDPDLLPADLIVAFDSSFQDAGIIDSGESGREFVHYDRSYQERNGLEIPVIVICNATANEDIMLRKEGEYRKLGFHPIKVRELSPATLLDGINAYWFGVQKYQNSDTEAGQSDLLEIIQAIRNLNREQLFEELESLSRNYQYHLNKSGEKLLANDVFRIGLAARRKDSEAVYNILNSMRLEIESPGAAGNGV</sequence>
<dbReference type="Gene3D" id="3.30.450.20">
    <property type="entry name" value="PAS domain"/>
    <property type="match status" value="1"/>
</dbReference>
<dbReference type="FunFam" id="1.10.287.130:FF:000001">
    <property type="entry name" value="Two-component sensor histidine kinase"/>
    <property type="match status" value="1"/>
</dbReference>
<dbReference type="InterPro" id="IPR005467">
    <property type="entry name" value="His_kinase_dom"/>
</dbReference>
<feature type="domain" description="Histidine kinase" evidence="7">
    <location>
        <begin position="277"/>
        <end position="506"/>
    </location>
</feature>
<dbReference type="EC" id="2.7.13.3" evidence="2"/>
<evidence type="ECO:0000313" key="9">
    <source>
        <dbReference type="EMBL" id="AHC14851.1"/>
    </source>
</evidence>
<dbReference type="SMART" id="SM00387">
    <property type="entry name" value="HATPase_c"/>
    <property type="match status" value="1"/>
</dbReference>
<dbReference type="InterPro" id="IPR003594">
    <property type="entry name" value="HATPase_dom"/>
</dbReference>
<dbReference type="OrthoDB" id="370911at2"/>
<dbReference type="KEGG" id="slr:L21SP2_1454"/>
<protein>
    <recommendedName>
        <fullName evidence="2">histidine kinase</fullName>
        <ecNumber evidence="2">2.7.13.3</ecNumber>
    </recommendedName>
</protein>
<dbReference type="SMART" id="SM00388">
    <property type="entry name" value="HisKA"/>
    <property type="match status" value="1"/>
</dbReference>
<evidence type="ECO:0000256" key="5">
    <source>
        <dbReference type="ARBA" id="ARBA00022777"/>
    </source>
</evidence>
<proteinExistence type="predicted"/>
<dbReference type="STRING" id="1307761.L21SP2_1454"/>
<dbReference type="InterPro" id="IPR050736">
    <property type="entry name" value="Sensor_HK_Regulatory"/>
</dbReference>
<dbReference type="SUPFAM" id="SSF47384">
    <property type="entry name" value="Homodimeric domain of signal transducing histidine kinase"/>
    <property type="match status" value="1"/>
</dbReference>
<dbReference type="CDD" id="cd00130">
    <property type="entry name" value="PAS"/>
    <property type="match status" value="1"/>
</dbReference>
<dbReference type="RefSeq" id="WP_024267774.1">
    <property type="nucleotide sequence ID" value="NC_023035.1"/>
</dbReference>
<dbReference type="eggNOG" id="COG5002">
    <property type="taxonomic scope" value="Bacteria"/>
</dbReference>
<dbReference type="InterPro" id="IPR000014">
    <property type="entry name" value="PAS"/>
</dbReference>
<keyword evidence="3" id="KW-0597">Phosphoprotein</keyword>
<dbReference type="InterPro" id="IPR003661">
    <property type="entry name" value="HisK_dim/P_dom"/>
</dbReference>
<evidence type="ECO:0000259" key="7">
    <source>
        <dbReference type="PROSITE" id="PS50109"/>
    </source>
</evidence>
<dbReference type="InterPro" id="IPR036890">
    <property type="entry name" value="HATPase_C_sf"/>
</dbReference>
<dbReference type="GO" id="GO:0000155">
    <property type="term" value="F:phosphorelay sensor kinase activity"/>
    <property type="evidence" value="ECO:0007669"/>
    <property type="project" value="InterPro"/>
</dbReference>
<evidence type="ECO:0000256" key="1">
    <source>
        <dbReference type="ARBA" id="ARBA00000085"/>
    </source>
</evidence>
<gene>
    <name evidence="9" type="ORF">L21SP2_1454</name>
</gene>
<dbReference type="CDD" id="cd00082">
    <property type="entry name" value="HisKA"/>
    <property type="match status" value="1"/>
</dbReference>
<dbReference type="PANTHER" id="PTHR43711">
    <property type="entry name" value="TWO-COMPONENT HISTIDINE KINASE"/>
    <property type="match status" value="1"/>
</dbReference>
<dbReference type="InterPro" id="IPR035965">
    <property type="entry name" value="PAS-like_dom_sf"/>
</dbReference>
<evidence type="ECO:0000259" key="8">
    <source>
        <dbReference type="PROSITE" id="PS50112"/>
    </source>
</evidence>
<dbReference type="AlphaFoldDB" id="V5WI53"/>
<evidence type="ECO:0000313" key="10">
    <source>
        <dbReference type="Proteomes" id="UP000018680"/>
    </source>
</evidence>
<evidence type="ECO:0000256" key="6">
    <source>
        <dbReference type="ARBA" id="ARBA00023012"/>
    </source>
</evidence>
<dbReference type="InterPro" id="IPR004358">
    <property type="entry name" value="Sig_transdc_His_kin-like_C"/>
</dbReference>
<keyword evidence="6" id="KW-0902">Two-component regulatory system</keyword>
<dbReference type="PROSITE" id="PS50109">
    <property type="entry name" value="HIS_KIN"/>
    <property type="match status" value="1"/>
</dbReference>
<dbReference type="PRINTS" id="PR00344">
    <property type="entry name" value="BCTRLSENSOR"/>
</dbReference>
<keyword evidence="4" id="KW-0808">Transferase</keyword>
<dbReference type="Pfam" id="PF00512">
    <property type="entry name" value="HisKA"/>
    <property type="match status" value="1"/>
</dbReference>
<dbReference type="Gene3D" id="1.10.287.130">
    <property type="match status" value="1"/>
</dbReference>
<accession>V5WI53</accession>
<keyword evidence="10" id="KW-1185">Reference proteome</keyword>
<reference evidence="9 10" key="1">
    <citation type="journal article" date="2015" name="Stand. Genomic Sci.">
        <title>Complete genome sequence and description of Salinispira pacifica gen. nov., sp. nov., a novel spirochaete isolated form a hypersaline microbial mat.</title>
        <authorList>
            <person name="Ben Hania W."/>
            <person name="Joseph M."/>
            <person name="Schumann P."/>
            <person name="Bunk B."/>
            <person name="Fiebig A."/>
            <person name="Sproer C."/>
            <person name="Klenk H.P."/>
            <person name="Fardeau M.L."/>
            <person name="Spring S."/>
        </authorList>
    </citation>
    <scope>NUCLEOTIDE SEQUENCE [LARGE SCALE GENOMIC DNA]</scope>
    <source>
        <strain evidence="9 10">L21-RPul-D2</strain>
    </source>
</reference>
<feature type="domain" description="PAS" evidence="8">
    <location>
        <begin position="139"/>
        <end position="192"/>
    </location>
</feature>
<organism evidence="9 10">
    <name type="scientific">Salinispira pacifica</name>
    <dbReference type="NCBI Taxonomy" id="1307761"/>
    <lineage>
        <taxon>Bacteria</taxon>
        <taxon>Pseudomonadati</taxon>
        <taxon>Spirochaetota</taxon>
        <taxon>Spirochaetia</taxon>
        <taxon>Spirochaetales</taxon>
        <taxon>Spirochaetaceae</taxon>
        <taxon>Salinispira</taxon>
    </lineage>
</organism>
<dbReference type="CDD" id="cd16922">
    <property type="entry name" value="HATPase_EvgS-ArcB-TorS-like"/>
    <property type="match status" value="1"/>
</dbReference>
<comment type="catalytic activity">
    <reaction evidence="1">
        <text>ATP + protein L-histidine = ADP + protein N-phospho-L-histidine.</text>
        <dbReference type="EC" id="2.7.13.3"/>
    </reaction>
</comment>
<evidence type="ECO:0000256" key="4">
    <source>
        <dbReference type="ARBA" id="ARBA00022679"/>
    </source>
</evidence>
<dbReference type="Gene3D" id="3.30.565.10">
    <property type="entry name" value="Histidine kinase-like ATPase, C-terminal domain"/>
    <property type="match status" value="1"/>
</dbReference>
<keyword evidence="5 9" id="KW-0418">Kinase</keyword>
<evidence type="ECO:0000256" key="3">
    <source>
        <dbReference type="ARBA" id="ARBA00022553"/>
    </source>
</evidence>
<dbReference type="NCBIfam" id="TIGR00229">
    <property type="entry name" value="sensory_box"/>
    <property type="match status" value="1"/>
</dbReference>
<dbReference type="Proteomes" id="UP000018680">
    <property type="component" value="Chromosome"/>
</dbReference>
<dbReference type="PROSITE" id="PS50112">
    <property type="entry name" value="PAS"/>
    <property type="match status" value="1"/>
</dbReference>
<dbReference type="InterPro" id="IPR036097">
    <property type="entry name" value="HisK_dim/P_sf"/>
</dbReference>
<dbReference type="SUPFAM" id="SSF55785">
    <property type="entry name" value="PYP-like sensor domain (PAS domain)"/>
    <property type="match status" value="1"/>
</dbReference>
<dbReference type="FunFam" id="3.30.565.10:FF:000010">
    <property type="entry name" value="Sensor histidine kinase RcsC"/>
    <property type="match status" value="1"/>
</dbReference>
<name>V5WI53_9SPIO</name>